<dbReference type="SUPFAM" id="SSF49899">
    <property type="entry name" value="Concanavalin A-like lectins/glucanases"/>
    <property type="match status" value="3"/>
</dbReference>
<gene>
    <name evidence="3" type="ORF">ACAOBT_LOCUS14002</name>
</gene>
<dbReference type="SMART" id="SM00282">
    <property type="entry name" value="LamG"/>
    <property type="match status" value="3"/>
</dbReference>
<evidence type="ECO:0000313" key="3">
    <source>
        <dbReference type="EMBL" id="CAH1980454.1"/>
    </source>
</evidence>
<reference evidence="3" key="1">
    <citation type="submission" date="2022-03" db="EMBL/GenBank/DDBJ databases">
        <authorList>
            <person name="Sayadi A."/>
        </authorList>
    </citation>
    <scope>NUCLEOTIDE SEQUENCE</scope>
</reference>
<evidence type="ECO:0000313" key="4">
    <source>
        <dbReference type="Proteomes" id="UP001152888"/>
    </source>
</evidence>
<proteinExistence type="predicted"/>
<dbReference type="GO" id="GO:0016020">
    <property type="term" value="C:membrane"/>
    <property type="evidence" value="ECO:0007669"/>
    <property type="project" value="UniProtKB-SubCell"/>
</dbReference>
<accession>A0A9P0KUA9</accession>
<comment type="caution">
    <text evidence="1">Lacks conserved residue(s) required for the propagation of feature annotation.</text>
</comment>
<dbReference type="InterPro" id="IPR001791">
    <property type="entry name" value="Laminin_G"/>
</dbReference>
<feature type="domain" description="Laminin G" evidence="2">
    <location>
        <begin position="424"/>
        <end position="621"/>
    </location>
</feature>
<dbReference type="PANTHER" id="PTHR15036:SF85">
    <property type="entry name" value="SP2353, ISOFORM A"/>
    <property type="match status" value="1"/>
</dbReference>
<dbReference type="InterPro" id="IPR050372">
    <property type="entry name" value="Neurexin-related_CASP"/>
</dbReference>
<dbReference type="InterPro" id="IPR013320">
    <property type="entry name" value="ConA-like_dom_sf"/>
</dbReference>
<dbReference type="Proteomes" id="UP001152888">
    <property type="component" value="Unassembled WGS sequence"/>
</dbReference>
<organism evidence="3 4">
    <name type="scientific">Acanthoscelides obtectus</name>
    <name type="common">Bean weevil</name>
    <name type="synonym">Bruchus obtectus</name>
    <dbReference type="NCBI Taxonomy" id="200917"/>
    <lineage>
        <taxon>Eukaryota</taxon>
        <taxon>Metazoa</taxon>
        <taxon>Ecdysozoa</taxon>
        <taxon>Arthropoda</taxon>
        <taxon>Hexapoda</taxon>
        <taxon>Insecta</taxon>
        <taxon>Pterygota</taxon>
        <taxon>Neoptera</taxon>
        <taxon>Endopterygota</taxon>
        <taxon>Coleoptera</taxon>
        <taxon>Polyphaga</taxon>
        <taxon>Cucujiformia</taxon>
        <taxon>Chrysomeloidea</taxon>
        <taxon>Chrysomelidae</taxon>
        <taxon>Bruchinae</taxon>
        <taxon>Bruchini</taxon>
        <taxon>Acanthoscelides</taxon>
    </lineage>
</organism>
<evidence type="ECO:0000256" key="1">
    <source>
        <dbReference type="PROSITE-ProRule" id="PRU00122"/>
    </source>
</evidence>
<dbReference type="PANTHER" id="PTHR15036">
    <property type="entry name" value="PIKACHURIN-LIKE PROTEIN"/>
    <property type="match status" value="1"/>
</dbReference>
<sequence>MRLLLVYPPARWKNGSTDMLTVKVKNGKPIIIVEGKTIHLTEQISENTIRIEKIGSLLKIEGDDGVPRIEKVDKYYIINPADLIQVGSNDDKTDGYIVKVLINEQNFGLWKFTDTEGTCKGEKRDPSTKSVLLNFYNGQGYKVYGVDKTLNPKKIALRFHIGTFDENSLIYLAKDSGCSYIALYLSDGYIHFEVVHNETVSNRLRSDLRYNDGKRYQIEVTMTYENNYQSYDLSVRDETGNKKNTDKKNKMLLPKRLVFKVKTAHQYVGGVPPTFDRSCVIGVRLESFLGILEMSTRLINEIISYGVIHKKNVEFYHAWAHEGGHLQLKTPEERLLNLYFVLRPVKPNGLVMKLNENQNITLENYRLKVSGIDLLSSTELVENDYNVVHLTLGKHKALVVNGQKEDIALLEEIMIKDRVVIGGREDGFQGGIRHILINNKEQAPPIREINTKSLVSNFTNSMQNTEGCATFGSYTADPEAVKYGDHPRSFTKLESSFWKRDYNVSLEFRTFHSDGLKRKKRKVMKQFDKKANDGMWHIINLEKMKKKLTITIDKEAKIIKIAKHNLKDEVYFGGVPDDFSYNKIDIVNPYRGCLRNLVINNEDQFLINNNKDVTHSNIRQCFINVEEEDDYHINKVFEVSFEFRTAEQNGILISISKARNSPAMSVEMQNGAIVMAVDSGEGATTNVTNNLDSDFALCNNSAPGGTLKTRENFKGCLRNLRINNERIDWAEMKLLNNIMLDSCPVDASESGNVETRNFYTVVT</sequence>
<keyword evidence="4" id="KW-1185">Reference proteome</keyword>
<protein>
    <recommendedName>
        <fullName evidence="2">Laminin G domain-containing protein</fullName>
    </recommendedName>
</protein>
<dbReference type="CDD" id="cd00110">
    <property type="entry name" value="LamG"/>
    <property type="match status" value="3"/>
</dbReference>
<dbReference type="AlphaFoldDB" id="A0A9P0KUA9"/>
<dbReference type="PROSITE" id="PS50025">
    <property type="entry name" value="LAM_G_DOMAIN"/>
    <property type="match status" value="1"/>
</dbReference>
<evidence type="ECO:0000259" key="2">
    <source>
        <dbReference type="PROSITE" id="PS50025"/>
    </source>
</evidence>
<dbReference type="OrthoDB" id="8545473at2759"/>
<dbReference type="EMBL" id="CAKOFQ010006895">
    <property type="protein sequence ID" value="CAH1980454.1"/>
    <property type="molecule type" value="Genomic_DNA"/>
</dbReference>
<comment type="caution">
    <text evidence="3">The sequence shown here is derived from an EMBL/GenBank/DDBJ whole genome shotgun (WGS) entry which is preliminary data.</text>
</comment>
<name>A0A9P0KUA9_ACAOB</name>
<dbReference type="Gene3D" id="2.60.120.200">
    <property type="match status" value="4"/>
</dbReference>
<dbReference type="Pfam" id="PF02210">
    <property type="entry name" value="Laminin_G_2"/>
    <property type="match status" value="2"/>
</dbReference>